<keyword evidence="2" id="KW-1185">Reference proteome</keyword>
<evidence type="ECO:0000313" key="2">
    <source>
        <dbReference type="Proteomes" id="UP000824120"/>
    </source>
</evidence>
<dbReference type="Proteomes" id="UP000824120">
    <property type="component" value="Chromosome 2"/>
</dbReference>
<proteinExistence type="predicted"/>
<accession>A0A9J6AVJ7</accession>
<feature type="non-terminal residue" evidence="1">
    <location>
        <position position="250"/>
    </location>
</feature>
<gene>
    <name evidence="1" type="ORF">H5410_013492</name>
</gene>
<protein>
    <submittedName>
        <fullName evidence="1">Uncharacterized protein</fullName>
    </submittedName>
</protein>
<dbReference type="EMBL" id="JACXVP010000002">
    <property type="protein sequence ID" value="KAG5628274.1"/>
    <property type="molecule type" value="Genomic_DNA"/>
</dbReference>
<organism evidence="1 2">
    <name type="scientific">Solanum commersonii</name>
    <name type="common">Commerson's wild potato</name>
    <name type="synonym">Commerson's nightshade</name>
    <dbReference type="NCBI Taxonomy" id="4109"/>
    <lineage>
        <taxon>Eukaryota</taxon>
        <taxon>Viridiplantae</taxon>
        <taxon>Streptophyta</taxon>
        <taxon>Embryophyta</taxon>
        <taxon>Tracheophyta</taxon>
        <taxon>Spermatophyta</taxon>
        <taxon>Magnoliopsida</taxon>
        <taxon>eudicotyledons</taxon>
        <taxon>Gunneridae</taxon>
        <taxon>Pentapetalae</taxon>
        <taxon>asterids</taxon>
        <taxon>lamiids</taxon>
        <taxon>Solanales</taxon>
        <taxon>Solanaceae</taxon>
        <taxon>Solanoideae</taxon>
        <taxon>Solaneae</taxon>
        <taxon>Solanum</taxon>
    </lineage>
</organism>
<sequence length="250" mass="28810">VLDQLSLSTSKKSFTLTDDDVLSTGSTPHNISTSHVLENQCYSPSFMREVQEMVIKTSTIEEQLANQVKTVEGLSKCITSRYVQIIIHNYKIRCIKCSLSSKSRRLKKIFHVQFFIKATNAKKKKIFHVRFVIKDETLKEDAPYIIHNQSHNCRRRCTKCGSSLSRNCKRRCTKCGSSSKLQLQKKMHHVWFIIKVATAKEDALNMVYRQSHNCKRRCIMCGSSSKFIVKAVVSKKDARTVVRLHQSHNR</sequence>
<reference evidence="1 2" key="1">
    <citation type="submission" date="2020-09" db="EMBL/GenBank/DDBJ databases">
        <title>De no assembly of potato wild relative species, Solanum commersonii.</title>
        <authorList>
            <person name="Cho K."/>
        </authorList>
    </citation>
    <scope>NUCLEOTIDE SEQUENCE [LARGE SCALE GENOMIC DNA]</scope>
    <source>
        <strain evidence="1">LZ3.2</strain>
        <tissue evidence="1">Leaf</tissue>
    </source>
</reference>
<comment type="caution">
    <text evidence="1">The sequence shown here is derived from an EMBL/GenBank/DDBJ whole genome shotgun (WGS) entry which is preliminary data.</text>
</comment>
<dbReference type="AlphaFoldDB" id="A0A9J6AVJ7"/>
<evidence type="ECO:0000313" key="1">
    <source>
        <dbReference type="EMBL" id="KAG5628274.1"/>
    </source>
</evidence>
<name>A0A9J6AVJ7_SOLCO</name>